<dbReference type="PANTHER" id="PTHR43415:SF3">
    <property type="entry name" value="GNAT-FAMILY ACETYLTRANSFERASE"/>
    <property type="match status" value="1"/>
</dbReference>
<dbReference type="InterPro" id="IPR000182">
    <property type="entry name" value="GNAT_dom"/>
</dbReference>
<dbReference type="Gene3D" id="3.40.630.30">
    <property type="match status" value="1"/>
</dbReference>
<sequence length="169" mass="19219">MTIVIREAGPKDAKALIRLLEQLDGETQFMLYEPGERQITKEMQTKRLETMQASKHSVMLLACTDDKDLAGFIVGSGSELQRIKHSIYIVIGIQQKYTGQGIGKRLLENLENWARGRGVTRLELTVMCHNETALRLYHSAGFEVEGTKRNAIKVDGRFIDEFYMSKLLE</sequence>
<dbReference type="InterPro" id="IPR016181">
    <property type="entry name" value="Acyl_CoA_acyltransferase"/>
</dbReference>
<dbReference type="EMBL" id="JABBPN010000027">
    <property type="protein sequence ID" value="NMO97997.1"/>
    <property type="molecule type" value="Genomic_DNA"/>
</dbReference>
<dbReference type="RefSeq" id="WP_169506768.1">
    <property type="nucleotide sequence ID" value="NZ_JABBPN010000027.1"/>
</dbReference>
<feature type="domain" description="N-acetyltransferase" evidence="1">
    <location>
        <begin position="3"/>
        <end position="169"/>
    </location>
</feature>
<keyword evidence="3" id="KW-1185">Reference proteome</keyword>
<dbReference type="Pfam" id="PF00583">
    <property type="entry name" value="Acetyltransf_1"/>
    <property type="match status" value="1"/>
</dbReference>
<comment type="caution">
    <text evidence="2">The sequence shown here is derived from an EMBL/GenBank/DDBJ whole genome shotgun (WGS) entry which is preliminary data.</text>
</comment>
<keyword evidence="2" id="KW-0808">Transferase</keyword>
<evidence type="ECO:0000259" key="1">
    <source>
        <dbReference type="PROSITE" id="PS51186"/>
    </source>
</evidence>
<dbReference type="PANTHER" id="PTHR43415">
    <property type="entry name" value="SPERMIDINE N(1)-ACETYLTRANSFERASE"/>
    <property type="match status" value="1"/>
</dbReference>
<evidence type="ECO:0000313" key="2">
    <source>
        <dbReference type="EMBL" id="NMO97997.1"/>
    </source>
</evidence>
<dbReference type="GO" id="GO:0016747">
    <property type="term" value="F:acyltransferase activity, transferring groups other than amino-acyl groups"/>
    <property type="evidence" value="ECO:0007669"/>
    <property type="project" value="InterPro"/>
</dbReference>
<reference evidence="2 3" key="1">
    <citation type="submission" date="2020-04" db="EMBL/GenBank/DDBJ databases">
        <title>Paenibacillus algicola sp. nov., a novel marine bacterium producing alginate lyase.</title>
        <authorList>
            <person name="Huang H."/>
        </authorList>
    </citation>
    <scope>NUCLEOTIDE SEQUENCE [LARGE SCALE GENOMIC DNA]</scope>
    <source>
        <strain evidence="2 3">L7-75</strain>
    </source>
</reference>
<accession>A0A848MAA5</accession>
<gene>
    <name evidence="2" type="ORF">HII30_19790</name>
</gene>
<dbReference type="CDD" id="cd04301">
    <property type="entry name" value="NAT_SF"/>
    <property type="match status" value="1"/>
</dbReference>
<dbReference type="SUPFAM" id="SSF55729">
    <property type="entry name" value="Acyl-CoA N-acyltransferases (Nat)"/>
    <property type="match status" value="1"/>
</dbReference>
<evidence type="ECO:0000313" key="3">
    <source>
        <dbReference type="Proteomes" id="UP000565468"/>
    </source>
</evidence>
<name>A0A848MAA5_PAELE</name>
<protein>
    <submittedName>
        <fullName evidence="2">GNAT family N-acetyltransferase</fullName>
    </submittedName>
</protein>
<dbReference type="PROSITE" id="PS51186">
    <property type="entry name" value="GNAT"/>
    <property type="match status" value="1"/>
</dbReference>
<proteinExistence type="predicted"/>
<organism evidence="2 3">
    <name type="scientific">Paenibacillus lemnae</name>
    <dbReference type="NCBI Taxonomy" id="1330551"/>
    <lineage>
        <taxon>Bacteria</taxon>
        <taxon>Bacillati</taxon>
        <taxon>Bacillota</taxon>
        <taxon>Bacilli</taxon>
        <taxon>Bacillales</taxon>
        <taxon>Paenibacillaceae</taxon>
        <taxon>Paenibacillus</taxon>
    </lineage>
</organism>
<dbReference type="Proteomes" id="UP000565468">
    <property type="component" value="Unassembled WGS sequence"/>
</dbReference>
<dbReference type="AlphaFoldDB" id="A0A848MAA5"/>